<name>A0A8J8NSI0_HALGN</name>
<reference evidence="2" key="1">
    <citation type="submission" date="2019-06" db="EMBL/GenBank/DDBJ databases">
        <authorList>
            <person name="Zheng W."/>
        </authorList>
    </citation>
    <scope>NUCLEOTIDE SEQUENCE</scope>
    <source>
        <strain evidence="2">QDHG01</strain>
    </source>
</reference>
<comment type="caution">
    <text evidence="2">The sequence shown here is derived from an EMBL/GenBank/DDBJ whole genome shotgun (WGS) entry which is preliminary data.</text>
</comment>
<feature type="region of interest" description="Disordered" evidence="1">
    <location>
        <begin position="1"/>
        <end position="21"/>
    </location>
</feature>
<gene>
    <name evidence="2" type="ORF">FGO68_gene661</name>
</gene>
<organism evidence="2 3">
    <name type="scientific">Halteria grandinella</name>
    <dbReference type="NCBI Taxonomy" id="5974"/>
    <lineage>
        <taxon>Eukaryota</taxon>
        <taxon>Sar</taxon>
        <taxon>Alveolata</taxon>
        <taxon>Ciliophora</taxon>
        <taxon>Intramacronucleata</taxon>
        <taxon>Spirotrichea</taxon>
        <taxon>Stichotrichia</taxon>
        <taxon>Sporadotrichida</taxon>
        <taxon>Halteriidae</taxon>
        <taxon>Halteria</taxon>
    </lineage>
</organism>
<evidence type="ECO:0000313" key="3">
    <source>
        <dbReference type="Proteomes" id="UP000785679"/>
    </source>
</evidence>
<dbReference type="OrthoDB" id="10633309at2759"/>
<feature type="compositionally biased region" description="Polar residues" evidence="1">
    <location>
        <begin position="394"/>
        <end position="420"/>
    </location>
</feature>
<dbReference type="PANTHER" id="PTHR37028">
    <property type="entry name" value="UNNAMED PRODUCT-RELATED"/>
    <property type="match status" value="1"/>
</dbReference>
<proteinExistence type="predicted"/>
<dbReference type="AlphaFoldDB" id="A0A8J8NSI0"/>
<feature type="compositionally biased region" description="Basic and acidic residues" evidence="1">
    <location>
        <begin position="10"/>
        <end position="21"/>
    </location>
</feature>
<dbReference type="PANTHER" id="PTHR37028:SF4">
    <property type="entry name" value="ALMS MOTIF DOMAIN-CONTAINING PROTEIN"/>
    <property type="match status" value="1"/>
</dbReference>
<feature type="region of interest" description="Disordered" evidence="1">
    <location>
        <begin position="326"/>
        <end position="349"/>
    </location>
</feature>
<accession>A0A8J8NSI0</accession>
<evidence type="ECO:0000313" key="2">
    <source>
        <dbReference type="EMBL" id="TNV79509.1"/>
    </source>
</evidence>
<evidence type="ECO:0000256" key="1">
    <source>
        <dbReference type="SAM" id="MobiDB-lite"/>
    </source>
</evidence>
<dbReference type="Proteomes" id="UP000785679">
    <property type="component" value="Unassembled WGS sequence"/>
</dbReference>
<protein>
    <submittedName>
        <fullName evidence="2">Uncharacterized protein</fullName>
    </submittedName>
</protein>
<feature type="compositionally biased region" description="Polar residues" evidence="1">
    <location>
        <begin position="326"/>
        <end position="344"/>
    </location>
</feature>
<sequence length="503" mass="59091">MASSKQQRSIFDHNHGVDAGEFNTDRQHAEHDINYDEIDQEGLSPNAEISQDDMQYLQTLEQKLSSKKLNVKAQPFLSTTYSNTHHMLSPDTFHSDPHHHNVFTENQMLYSAMDQNLANDFMSEGGLVNIGQQTPFTDQLRIQHTHALSQEVLPMGNQQYTQMTQMRASDIGNQSRKVRWTRKEQAIEKLVQSNKDHYMEVARIFKQMEEKKECTFKPKVNQEGRRYEDVQDLFERLHQDHARRDINQKFKQEQKIKQEVQQCTFTPHTQKNSQQQRLPKEQVPQIYDKLYSDFDKLQRKKLKQQYDREAKIKEELTFKPNILSQTITPKSSSNNHQHQFGDTQHLSRAERSKNRFEMLYSDYIRRHVELQNKINEQLTKTLIVEKKSFNRSTSINASKAHQSIDHGSSSNEQHLMQQPANEKPRYLALYEQSKEKEQRQKMLEIKVNREEGVTFQPLTYRKAGSVTRCSSANAGRKEFEYPKTAMNSKAHVSKITNRPPRPK</sequence>
<dbReference type="EMBL" id="RRYP01008826">
    <property type="protein sequence ID" value="TNV79509.1"/>
    <property type="molecule type" value="Genomic_DNA"/>
</dbReference>
<feature type="region of interest" description="Disordered" evidence="1">
    <location>
        <begin position="482"/>
        <end position="503"/>
    </location>
</feature>
<keyword evidence="3" id="KW-1185">Reference proteome</keyword>
<feature type="region of interest" description="Disordered" evidence="1">
    <location>
        <begin position="394"/>
        <end position="422"/>
    </location>
</feature>